<dbReference type="GO" id="GO:0004672">
    <property type="term" value="F:protein kinase activity"/>
    <property type="evidence" value="ECO:0007669"/>
    <property type="project" value="InterPro"/>
</dbReference>
<keyword evidence="3" id="KW-1185">Reference proteome</keyword>
<dbReference type="PANTHER" id="PTHR19372:SF7">
    <property type="entry name" value="SULFITE OXIDASE, MITOCHONDRIAL"/>
    <property type="match status" value="1"/>
</dbReference>
<dbReference type="Gene3D" id="1.10.510.10">
    <property type="entry name" value="Transferase(Phosphotransferase) domain 1"/>
    <property type="match status" value="1"/>
</dbReference>
<dbReference type="InterPro" id="IPR000572">
    <property type="entry name" value="OxRdtase_Mopterin-bd_dom"/>
</dbReference>
<evidence type="ECO:0000259" key="1">
    <source>
        <dbReference type="PROSITE" id="PS50011"/>
    </source>
</evidence>
<dbReference type="Proteomes" id="UP001341281">
    <property type="component" value="Chromosome 06"/>
</dbReference>
<dbReference type="GO" id="GO:0006790">
    <property type="term" value="P:sulfur compound metabolic process"/>
    <property type="evidence" value="ECO:0007669"/>
    <property type="project" value="TreeGrafter"/>
</dbReference>
<dbReference type="InterPro" id="IPR000719">
    <property type="entry name" value="Prot_kinase_dom"/>
</dbReference>
<dbReference type="InterPro" id="IPR036374">
    <property type="entry name" value="OxRdtase_Mopterin-bd_sf"/>
</dbReference>
<dbReference type="PROSITE" id="PS00108">
    <property type="entry name" value="PROTEIN_KINASE_ST"/>
    <property type="match status" value="1"/>
</dbReference>
<accession>A0AAQ3TWF1</accession>
<dbReference type="PROSITE" id="PS50011">
    <property type="entry name" value="PROTEIN_KINASE_DOM"/>
    <property type="match status" value="1"/>
</dbReference>
<reference evidence="2 3" key="1">
    <citation type="submission" date="2024-02" db="EMBL/GenBank/DDBJ databases">
        <title>High-quality chromosome-scale genome assembly of Pensacola bahiagrass (Paspalum notatum Flugge var. saurae).</title>
        <authorList>
            <person name="Vega J.M."/>
            <person name="Podio M."/>
            <person name="Orjuela J."/>
            <person name="Siena L.A."/>
            <person name="Pessino S.C."/>
            <person name="Combes M.C."/>
            <person name="Mariac C."/>
            <person name="Albertini E."/>
            <person name="Pupilli F."/>
            <person name="Ortiz J.P.A."/>
            <person name="Leblanc O."/>
        </authorList>
    </citation>
    <scope>NUCLEOTIDE SEQUENCE [LARGE SCALE GENOMIC DNA]</scope>
    <source>
        <strain evidence="2">R1</strain>
        <tissue evidence="2">Leaf</tissue>
    </source>
</reference>
<sequence>MSAVPAGVATSPAANWTTRAAEAQLTEALAGCHRSGVGHRDVKFDNVLLDVINPDAPPRVRLADFGSAAWLGGGDGVAAAEGLVGTPHYVQPKVVASGEYSEKVGVGPGAISTSVWRGARLRDGLRRCGIAGAGGSAAFVCFGGAEDLPDGGGCKYGTSLRREVAMDRARDVILAYMQNGEPLALDHGFPVRVMVLSFIGGRMVKWLKRIIGAPNLVSPARTWCRSSAQQQQPPP</sequence>
<feature type="domain" description="Protein kinase" evidence="1">
    <location>
        <begin position="1"/>
        <end position="235"/>
    </location>
</feature>
<dbReference type="PRINTS" id="PR00407">
    <property type="entry name" value="EUMOPTERIN"/>
</dbReference>
<organism evidence="2 3">
    <name type="scientific">Paspalum notatum var. saurae</name>
    <dbReference type="NCBI Taxonomy" id="547442"/>
    <lineage>
        <taxon>Eukaryota</taxon>
        <taxon>Viridiplantae</taxon>
        <taxon>Streptophyta</taxon>
        <taxon>Embryophyta</taxon>
        <taxon>Tracheophyta</taxon>
        <taxon>Spermatophyta</taxon>
        <taxon>Magnoliopsida</taxon>
        <taxon>Liliopsida</taxon>
        <taxon>Poales</taxon>
        <taxon>Poaceae</taxon>
        <taxon>PACMAD clade</taxon>
        <taxon>Panicoideae</taxon>
        <taxon>Andropogonodae</taxon>
        <taxon>Paspaleae</taxon>
        <taxon>Paspalinae</taxon>
        <taxon>Paspalum</taxon>
    </lineage>
</organism>
<protein>
    <recommendedName>
        <fullName evidence="1">Protein kinase domain-containing protein</fullName>
    </recommendedName>
</protein>
<proteinExistence type="predicted"/>
<dbReference type="InterPro" id="IPR011009">
    <property type="entry name" value="Kinase-like_dom_sf"/>
</dbReference>
<dbReference type="GO" id="GO:0020037">
    <property type="term" value="F:heme binding"/>
    <property type="evidence" value="ECO:0007669"/>
    <property type="project" value="TreeGrafter"/>
</dbReference>
<dbReference type="Gene3D" id="3.90.420.10">
    <property type="entry name" value="Oxidoreductase, molybdopterin-binding domain"/>
    <property type="match status" value="1"/>
</dbReference>
<dbReference type="SUPFAM" id="SSF56524">
    <property type="entry name" value="Oxidoreductase molybdopterin-binding domain"/>
    <property type="match status" value="1"/>
</dbReference>
<gene>
    <name evidence="2" type="ORF">U9M48_028925</name>
</gene>
<dbReference type="InterPro" id="IPR008271">
    <property type="entry name" value="Ser/Thr_kinase_AS"/>
</dbReference>
<dbReference type="Pfam" id="PF00174">
    <property type="entry name" value="Oxidored_molyb"/>
    <property type="match status" value="1"/>
</dbReference>
<dbReference type="GO" id="GO:0005524">
    <property type="term" value="F:ATP binding"/>
    <property type="evidence" value="ECO:0007669"/>
    <property type="project" value="InterPro"/>
</dbReference>
<evidence type="ECO:0000313" key="2">
    <source>
        <dbReference type="EMBL" id="WVZ81569.1"/>
    </source>
</evidence>
<dbReference type="PANTHER" id="PTHR19372">
    <property type="entry name" value="SULFITE REDUCTASE"/>
    <property type="match status" value="1"/>
</dbReference>
<dbReference type="EMBL" id="CP144750">
    <property type="protein sequence ID" value="WVZ81569.1"/>
    <property type="molecule type" value="Genomic_DNA"/>
</dbReference>
<evidence type="ECO:0000313" key="3">
    <source>
        <dbReference type="Proteomes" id="UP001341281"/>
    </source>
</evidence>
<dbReference type="InterPro" id="IPR008335">
    <property type="entry name" value="Mopterin_OxRdtase_euk"/>
</dbReference>
<dbReference type="GO" id="GO:0043546">
    <property type="term" value="F:molybdopterin cofactor binding"/>
    <property type="evidence" value="ECO:0007669"/>
    <property type="project" value="TreeGrafter"/>
</dbReference>
<dbReference type="GO" id="GO:0008482">
    <property type="term" value="F:sulfite oxidase activity"/>
    <property type="evidence" value="ECO:0007669"/>
    <property type="project" value="TreeGrafter"/>
</dbReference>
<name>A0AAQ3TWF1_PASNO</name>
<dbReference type="SUPFAM" id="SSF56112">
    <property type="entry name" value="Protein kinase-like (PK-like)"/>
    <property type="match status" value="1"/>
</dbReference>
<dbReference type="AlphaFoldDB" id="A0AAQ3TWF1"/>